<reference evidence="3" key="1">
    <citation type="journal article" date="2013" name="Genetics">
        <title>The draft genome and transcriptome of Panagrellus redivivus are shaped by the harsh demands of a free-living lifestyle.</title>
        <authorList>
            <person name="Srinivasan J."/>
            <person name="Dillman A.R."/>
            <person name="Macchietto M.G."/>
            <person name="Heikkinen L."/>
            <person name="Lakso M."/>
            <person name="Fracchia K.M."/>
            <person name="Antoshechkin I."/>
            <person name="Mortazavi A."/>
            <person name="Wong G."/>
            <person name="Sternberg P.W."/>
        </authorList>
    </citation>
    <scope>NUCLEOTIDE SEQUENCE [LARGE SCALE GENOMIC DNA]</scope>
    <source>
        <strain evidence="3">MT8872</strain>
    </source>
</reference>
<feature type="signal peptide" evidence="2">
    <location>
        <begin position="1"/>
        <end position="18"/>
    </location>
</feature>
<evidence type="ECO:0000256" key="2">
    <source>
        <dbReference type="SAM" id="SignalP"/>
    </source>
</evidence>
<feature type="compositionally biased region" description="Polar residues" evidence="1">
    <location>
        <begin position="92"/>
        <end position="119"/>
    </location>
</feature>
<keyword evidence="3" id="KW-1185">Reference proteome</keyword>
<evidence type="ECO:0000313" key="4">
    <source>
        <dbReference type="WBParaSite" id="Pan_g20019.t1"/>
    </source>
</evidence>
<name>A0A7E4VE89_PANRE</name>
<feature type="compositionally biased region" description="Basic and acidic residues" evidence="1">
    <location>
        <begin position="32"/>
        <end position="57"/>
    </location>
</feature>
<keyword evidence="2" id="KW-0732">Signal</keyword>
<protein>
    <submittedName>
        <fullName evidence="4">Uncharacterized protein</fullName>
    </submittedName>
</protein>
<proteinExistence type="predicted"/>
<organism evidence="3 4">
    <name type="scientific">Panagrellus redivivus</name>
    <name type="common">Microworm</name>
    <dbReference type="NCBI Taxonomy" id="6233"/>
    <lineage>
        <taxon>Eukaryota</taxon>
        <taxon>Metazoa</taxon>
        <taxon>Ecdysozoa</taxon>
        <taxon>Nematoda</taxon>
        <taxon>Chromadorea</taxon>
        <taxon>Rhabditida</taxon>
        <taxon>Tylenchina</taxon>
        <taxon>Panagrolaimomorpha</taxon>
        <taxon>Panagrolaimoidea</taxon>
        <taxon>Panagrolaimidae</taxon>
        <taxon>Panagrellus</taxon>
    </lineage>
</organism>
<dbReference type="WBParaSite" id="Pan_g20019.t1">
    <property type="protein sequence ID" value="Pan_g20019.t1"/>
    <property type="gene ID" value="Pan_g20019"/>
</dbReference>
<reference evidence="4" key="2">
    <citation type="submission" date="2020-10" db="UniProtKB">
        <authorList>
            <consortium name="WormBaseParasite"/>
        </authorList>
    </citation>
    <scope>IDENTIFICATION</scope>
</reference>
<evidence type="ECO:0000256" key="1">
    <source>
        <dbReference type="SAM" id="MobiDB-lite"/>
    </source>
</evidence>
<accession>A0A7E4VE89</accession>
<evidence type="ECO:0000313" key="3">
    <source>
        <dbReference type="Proteomes" id="UP000492821"/>
    </source>
</evidence>
<feature type="chain" id="PRO_5028901530" evidence="2">
    <location>
        <begin position="19"/>
        <end position="132"/>
    </location>
</feature>
<feature type="region of interest" description="Disordered" evidence="1">
    <location>
        <begin position="30"/>
        <end position="132"/>
    </location>
</feature>
<dbReference type="Proteomes" id="UP000492821">
    <property type="component" value="Unassembled WGS sequence"/>
</dbReference>
<sequence length="132" mass="14099">MGLLLSLPMIVIIQSTLAFCFLVMCKQGFGKKGSEKIPSHPSKKELKSEKVPSEKLKVTAVNKKAGGDRTVDETGNITEDPDLVSRDDYGITEQTTMGTKGDSNNSRSAKNTRQASSSAAPGAKSTPPKKKT</sequence>
<dbReference type="AlphaFoldDB" id="A0A7E4VE89"/>